<accession>A0A644XML5</accession>
<feature type="coiled-coil region" evidence="1">
    <location>
        <begin position="38"/>
        <end position="65"/>
    </location>
</feature>
<dbReference type="EMBL" id="VSSQ01002715">
    <property type="protein sequence ID" value="MPM17008.1"/>
    <property type="molecule type" value="Genomic_DNA"/>
</dbReference>
<dbReference type="AlphaFoldDB" id="A0A644XML5"/>
<sequence>MNILYRKIVFANKIAIERLNKIVFARDDKTVVARIKRKVNIQTDMATLQERLAESLKELQKFRVLINLFLDFCLWLYMTPGSSWIHSR</sequence>
<keyword evidence="1" id="KW-0175">Coiled coil</keyword>
<evidence type="ECO:0000256" key="1">
    <source>
        <dbReference type="SAM" id="Coils"/>
    </source>
</evidence>
<proteinExistence type="predicted"/>
<keyword evidence="2" id="KW-0472">Membrane</keyword>
<protein>
    <submittedName>
        <fullName evidence="3">Uncharacterized protein</fullName>
    </submittedName>
</protein>
<name>A0A644XML5_9ZZZZ</name>
<comment type="caution">
    <text evidence="3">The sequence shown here is derived from an EMBL/GenBank/DDBJ whole genome shotgun (WGS) entry which is preliminary data.</text>
</comment>
<evidence type="ECO:0000313" key="3">
    <source>
        <dbReference type="EMBL" id="MPM17008.1"/>
    </source>
</evidence>
<reference evidence="3" key="1">
    <citation type="submission" date="2019-08" db="EMBL/GenBank/DDBJ databases">
        <authorList>
            <person name="Kucharzyk K."/>
            <person name="Murdoch R.W."/>
            <person name="Higgins S."/>
            <person name="Loffler F."/>
        </authorList>
    </citation>
    <scope>NUCLEOTIDE SEQUENCE</scope>
</reference>
<keyword evidence="2" id="KW-1133">Transmembrane helix</keyword>
<feature type="transmembrane region" description="Helical" evidence="2">
    <location>
        <begin position="64"/>
        <end position="85"/>
    </location>
</feature>
<gene>
    <name evidence="3" type="ORF">SDC9_63390</name>
</gene>
<keyword evidence="2" id="KW-0812">Transmembrane</keyword>
<organism evidence="3">
    <name type="scientific">bioreactor metagenome</name>
    <dbReference type="NCBI Taxonomy" id="1076179"/>
    <lineage>
        <taxon>unclassified sequences</taxon>
        <taxon>metagenomes</taxon>
        <taxon>ecological metagenomes</taxon>
    </lineage>
</organism>
<evidence type="ECO:0000256" key="2">
    <source>
        <dbReference type="SAM" id="Phobius"/>
    </source>
</evidence>